<protein>
    <submittedName>
        <fullName evidence="1">Uncharacterized protein</fullName>
    </submittedName>
</protein>
<name>A0A6B3N2I5_9CYAN</name>
<accession>A0A6B3N2I5</accession>
<evidence type="ECO:0000313" key="1">
    <source>
        <dbReference type="EMBL" id="NER27379.1"/>
    </source>
</evidence>
<organism evidence="1">
    <name type="scientific">Symploca sp. SIO1C4</name>
    <dbReference type="NCBI Taxonomy" id="2607765"/>
    <lineage>
        <taxon>Bacteria</taxon>
        <taxon>Bacillati</taxon>
        <taxon>Cyanobacteriota</taxon>
        <taxon>Cyanophyceae</taxon>
        <taxon>Coleofasciculales</taxon>
        <taxon>Coleofasciculaceae</taxon>
        <taxon>Symploca</taxon>
    </lineage>
</organism>
<dbReference type="EMBL" id="JAAHFQ010000096">
    <property type="protein sequence ID" value="NER27379.1"/>
    <property type="molecule type" value="Genomic_DNA"/>
</dbReference>
<sequence>MSNNIPKTIIISIDSPANISFRYEEELAIDEVVGDPEDWGNMTEEEKYEAVKEVALELLFEHYIEWSYKEK</sequence>
<proteinExistence type="predicted"/>
<dbReference type="AlphaFoldDB" id="A0A6B3N2I5"/>
<comment type="caution">
    <text evidence="1">The sequence shown here is derived from an EMBL/GenBank/DDBJ whole genome shotgun (WGS) entry which is preliminary data.</text>
</comment>
<gene>
    <name evidence="1" type="ORF">F6J89_07020</name>
</gene>
<reference evidence="1" key="1">
    <citation type="submission" date="2019-11" db="EMBL/GenBank/DDBJ databases">
        <title>Genomic insights into an expanded diversity of filamentous marine cyanobacteria reveals the extraordinary biosynthetic potential of Moorea and Okeania.</title>
        <authorList>
            <person name="Ferreira Leao T."/>
            <person name="Wang M."/>
            <person name="Moss N."/>
            <person name="Da Silva R."/>
            <person name="Sanders J."/>
            <person name="Nurk S."/>
            <person name="Gurevich A."/>
            <person name="Humphrey G."/>
            <person name="Reher R."/>
            <person name="Zhu Q."/>
            <person name="Belda-Ferre P."/>
            <person name="Glukhov E."/>
            <person name="Rex R."/>
            <person name="Dorrestein P.C."/>
            <person name="Knight R."/>
            <person name="Pevzner P."/>
            <person name="Gerwick W.H."/>
            <person name="Gerwick L."/>
        </authorList>
    </citation>
    <scope>NUCLEOTIDE SEQUENCE</scope>
    <source>
        <strain evidence="1">SIO1C4</strain>
    </source>
</reference>